<proteinExistence type="predicted"/>
<dbReference type="AlphaFoldDB" id="A0A6H1YJK0"/>
<organism evidence="1">
    <name type="scientific">Capsella bursa-pastoris</name>
    <name type="common">Shepherd's purse</name>
    <name type="synonym">Thlaspi bursa-pastoris</name>
    <dbReference type="NCBI Taxonomy" id="3719"/>
    <lineage>
        <taxon>Eukaryota</taxon>
        <taxon>Viridiplantae</taxon>
        <taxon>Streptophyta</taxon>
        <taxon>Embryophyta</taxon>
        <taxon>Tracheophyta</taxon>
        <taxon>Spermatophyta</taxon>
        <taxon>Magnoliopsida</taxon>
        <taxon>eudicotyledons</taxon>
        <taxon>Gunneridae</taxon>
        <taxon>Pentapetalae</taxon>
        <taxon>rosids</taxon>
        <taxon>malvids</taxon>
        <taxon>Brassicales</taxon>
        <taxon>Brassicaceae</taxon>
        <taxon>Camelineae</taxon>
        <taxon>Capsella</taxon>
    </lineage>
</organism>
<protein>
    <submittedName>
        <fullName evidence="1">Uncharacterized protein</fullName>
    </submittedName>
</protein>
<evidence type="ECO:0000313" key="1">
    <source>
        <dbReference type="EMBL" id="QJA28492.1"/>
    </source>
</evidence>
<accession>A0A6H1YJK0</accession>
<gene>
    <name evidence="1" type="primary">orf110</name>
</gene>
<sequence length="110" mass="12412">MLLQSDLAGERSQFAAENKTASERTFVRFFSTKHGSLRITVGRWLPKETPIRSAPPAGRHLPHPDHKERFTMMGVLLIFLSGKNEMHRGPSFCCGMLLRFTDSQGAERPT</sequence>
<keyword evidence="1" id="KW-0496">Mitochondrion</keyword>
<dbReference type="EMBL" id="MN746809">
    <property type="protein sequence ID" value="QJA28492.1"/>
    <property type="molecule type" value="Genomic_DNA"/>
</dbReference>
<reference evidence="1" key="1">
    <citation type="journal article" date="2020" name="Plants (Basel)">
        <title>Assembly and Analysis of the Complete Mitochondrial Genome of Capsella bursa-pastoris.</title>
        <authorList>
            <person name="Omelchenko D.O."/>
            <person name="Makarenko M.S."/>
            <person name="Kasianov A.S."/>
            <person name="Schelkunov M.I."/>
            <person name="Logacheva M.D."/>
            <person name="Penin A.A."/>
        </authorList>
    </citation>
    <scope>NUCLEOTIDE SEQUENCE</scope>
</reference>
<geneLocation type="mitochondrion" evidence="1"/>
<name>A0A6H1YJK0_CAPBU</name>